<reference evidence="1 2" key="1">
    <citation type="submission" date="2014-06" db="EMBL/GenBank/DDBJ databases">
        <authorList>
            <person name="Swart Estienne"/>
        </authorList>
    </citation>
    <scope>NUCLEOTIDE SEQUENCE [LARGE SCALE GENOMIC DNA]</scope>
    <source>
        <strain evidence="1 2">130c</strain>
    </source>
</reference>
<dbReference type="SUPFAM" id="SSF54001">
    <property type="entry name" value="Cysteine proteinases"/>
    <property type="match status" value="1"/>
</dbReference>
<dbReference type="AlphaFoldDB" id="A0A077ZQF7"/>
<dbReference type="InParanoid" id="A0A077ZQF7"/>
<keyword evidence="2" id="KW-1185">Reference proteome</keyword>
<sequence length="90" mass="10281">MDPIAASNMLYMDCDEDLIEMYGPMKLQNARLILIPLNDNNNPQRQNGGSHWALMIFMRDSETDEISYQYIDSAGGSGLTERFSNLEQFL</sequence>
<dbReference type="InterPro" id="IPR038765">
    <property type="entry name" value="Papain-like_cys_pep_sf"/>
</dbReference>
<evidence type="ECO:0000313" key="2">
    <source>
        <dbReference type="Proteomes" id="UP000039865"/>
    </source>
</evidence>
<proteinExistence type="predicted"/>
<dbReference type="GO" id="GO:0008233">
    <property type="term" value="F:peptidase activity"/>
    <property type="evidence" value="ECO:0007669"/>
    <property type="project" value="UniProtKB-KW"/>
</dbReference>
<evidence type="ECO:0000313" key="1">
    <source>
        <dbReference type="EMBL" id="CDW71630.1"/>
    </source>
</evidence>
<dbReference type="GO" id="GO:0006508">
    <property type="term" value="P:proteolysis"/>
    <property type="evidence" value="ECO:0007669"/>
    <property type="project" value="UniProtKB-KW"/>
</dbReference>
<accession>A0A077ZQF7</accession>
<dbReference type="Gene3D" id="3.40.395.10">
    <property type="entry name" value="Adenoviral Proteinase, Chain A"/>
    <property type="match status" value="1"/>
</dbReference>
<gene>
    <name evidence="1" type="primary">Contig12560.g13403</name>
    <name evidence="1" type="ORF">STYLEM_577</name>
</gene>
<dbReference type="Proteomes" id="UP000039865">
    <property type="component" value="Unassembled WGS sequence"/>
</dbReference>
<keyword evidence="1" id="KW-0645">Protease</keyword>
<protein>
    <submittedName>
        <fullName evidence="1">Sentrin-specific protease 8</fullName>
    </submittedName>
</protein>
<organism evidence="1 2">
    <name type="scientific">Stylonychia lemnae</name>
    <name type="common">Ciliate</name>
    <dbReference type="NCBI Taxonomy" id="5949"/>
    <lineage>
        <taxon>Eukaryota</taxon>
        <taxon>Sar</taxon>
        <taxon>Alveolata</taxon>
        <taxon>Ciliophora</taxon>
        <taxon>Intramacronucleata</taxon>
        <taxon>Spirotrichea</taxon>
        <taxon>Stichotrichia</taxon>
        <taxon>Sporadotrichida</taxon>
        <taxon>Oxytrichidae</taxon>
        <taxon>Stylonychinae</taxon>
        <taxon>Stylonychia</taxon>
    </lineage>
</organism>
<name>A0A077ZQF7_STYLE</name>
<keyword evidence="1" id="KW-0378">Hydrolase</keyword>
<dbReference type="EMBL" id="CCKQ01000549">
    <property type="protein sequence ID" value="CDW71630.1"/>
    <property type="molecule type" value="Genomic_DNA"/>
</dbReference>